<dbReference type="Gene3D" id="1.10.4100.10">
    <property type="entry name" value="2-methylcitrate dehydratase PrpD"/>
    <property type="match status" value="1"/>
</dbReference>
<dbReference type="PANTHER" id="PTHR16943">
    <property type="entry name" value="2-METHYLCITRATE DEHYDRATASE-RELATED"/>
    <property type="match status" value="1"/>
</dbReference>
<accession>A0A853F5J2</accession>
<keyword evidence="5" id="KW-1185">Reference proteome</keyword>
<dbReference type="Gene3D" id="3.30.1330.120">
    <property type="entry name" value="2-methylcitrate dehydratase PrpD"/>
    <property type="match status" value="1"/>
</dbReference>
<evidence type="ECO:0000259" key="2">
    <source>
        <dbReference type="Pfam" id="PF03972"/>
    </source>
</evidence>
<dbReference type="InterPro" id="IPR045337">
    <property type="entry name" value="MmgE_PrpD_C"/>
</dbReference>
<dbReference type="Pfam" id="PF19305">
    <property type="entry name" value="MmgE_PrpD_C"/>
    <property type="match status" value="1"/>
</dbReference>
<protein>
    <submittedName>
        <fullName evidence="4">MmgE/PrpD family protein</fullName>
    </submittedName>
</protein>
<dbReference type="GO" id="GO:0016829">
    <property type="term" value="F:lyase activity"/>
    <property type="evidence" value="ECO:0007669"/>
    <property type="project" value="InterPro"/>
</dbReference>
<dbReference type="InterPro" id="IPR005656">
    <property type="entry name" value="MmgE_PrpD"/>
</dbReference>
<evidence type="ECO:0000313" key="4">
    <source>
        <dbReference type="EMBL" id="NYT35249.1"/>
    </source>
</evidence>
<dbReference type="Proteomes" id="UP000580517">
    <property type="component" value="Unassembled WGS sequence"/>
</dbReference>
<evidence type="ECO:0000313" key="5">
    <source>
        <dbReference type="Proteomes" id="UP000580517"/>
    </source>
</evidence>
<dbReference type="AlphaFoldDB" id="A0A853F5J2"/>
<dbReference type="InterPro" id="IPR042183">
    <property type="entry name" value="MmgE/PrpD_sf_1"/>
</dbReference>
<dbReference type="InterPro" id="IPR042188">
    <property type="entry name" value="MmgE/PrpD_sf_2"/>
</dbReference>
<dbReference type="Pfam" id="PF03972">
    <property type="entry name" value="MmgE_PrpD_N"/>
    <property type="match status" value="1"/>
</dbReference>
<dbReference type="InterPro" id="IPR045336">
    <property type="entry name" value="MmgE_PrpD_N"/>
</dbReference>
<dbReference type="EMBL" id="JACCEW010000001">
    <property type="protein sequence ID" value="NYT35249.1"/>
    <property type="molecule type" value="Genomic_DNA"/>
</dbReference>
<gene>
    <name evidence="4" type="ORF">H0A68_00040</name>
</gene>
<comment type="caution">
    <text evidence="4">The sequence shown here is derived from an EMBL/GenBank/DDBJ whole genome shotgun (WGS) entry which is preliminary data.</text>
</comment>
<proteinExistence type="inferred from homology"/>
<dbReference type="PANTHER" id="PTHR16943:SF8">
    <property type="entry name" value="2-METHYLCITRATE DEHYDRATASE"/>
    <property type="match status" value="1"/>
</dbReference>
<reference evidence="4 5" key="1">
    <citation type="submission" date="2020-07" db="EMBL/GenBank/DDBJ databases">
        <title>Taxonomic revisions and descriptions of new bacterial species based on genomic comparisons in the high-G+C-content subgroup of the family Alcaligenaceae.</title>
        <authorList>
            <person name="Szabo A."/>
            <person name="Felfoldi T."/>
        </authorList>
    </citation>
    <scope>NUCLEOTIDE SEQUENCE [LARGE SCALE GENOMIC DNA]</scope>
    <source>
        <strain evidence="4 5">DSM 25264</strain>
    </source>
</reference>
<dbReference type="SUPFAM" id="SSF103378">
    <property type="entry name" value="2-methylcitrate dehydratase PrpD"/>
    <property type="match status" value="1"/>
</dbReference>
<feature type="domain" description="MmgE/PrpD N-terminal" evidence="2">
    <location>
        <begin position="4"/>
        <end position="235"/>
    </location>
</feature>
<dbReference type="InterPro" id="IPR036148">
    <property type="entry name" value="MmgE/PrpD_sf"/>
</dbReference>
<organism evidence="4 5">
    <name type="scientific">Allopusillimonas soli</name>
    <dbReference type="NCBI Taxonomy" id="659016"/>
    <lineage>
        <taxon>Bacteria</taxon>
        <taxon>Pseudomonadati</taxon>
        <taxon>Pseudomonadota</taxon>
        <taxon>Betaproteobacteria</taxon>
        <taxon>Burkholderiales</taxon>
        <taxon>Alcaligenaceae</taxon>
        <taxon>Allopusillimonas</taxon>
    </lineage>
</organism>
<evidence type="ECO:0000256" key="1">
    <source>
        <dbReference type="ARBA" id="ARBA00006174"/>
    </source>
</evidence>
<sequence length="449" mass="48148">MTQNLGELVASTKAYGIDSSARDAAKRGVIDSIATMMAGRVEHAVALLSRAYKPFTKGDAIEIFECDLVGTDAAALINATAAHVLDFDDVSLKGHPSAVMVPALLALAQERNAKGSELLDAYVVGYQVWGELAQRESDMHHMKGWHPTGIFGSVGAAAACARLLRLDAGAAAHAIGLGATQSAGLMANFGSMAKSFQAGRAAQAGIMAAKLAQQGFTAGADVLNHSQGFLQAFSPFGRVTRSAEIAEVGKEWTIQSQPMSIKKYPTCYYTHRTIDSILALVKDVDVSEEMINCVKVHISSEHATVLCNHQPRTGLEAKFSIEFAAACALLHSRVSLADLTDTVVLNPRMQALMSRVETVHATEYSEQWQGAAKADWVEILLADGRTLETEPVVYAAGHASRPLAREDLNEKFTSCARAGSMEIDSVEILDRLWNLEQENIDSLWSGLCG</sequence>
<name>A0A853F5J2_9BURK</name>
<comment type="similarity">
    <text evidence="1">Belongs to the PrpD family.</text>
</comment>
<feature type="domain" description="MmgE/PrpD C-terminal" evidence="3">
    <location>
        <begin position="264"/>
        <end position="418"/>
    </location>
</feature>
<dbReference type="OrthoDB" id="8680281at2"/>
<evidence type="ECO:0000259" key="3">
    <source>
        <dbReference type="Pfam" id="PF19305"/>
    </source>
</evidence>